<dbReference type="Gene3D" id="1.20.1600.10">
    <property type="entry name" value="Outer membrane efflux proteins (OEP)"/>
    <property type="match status" value="1"/>
</dbReference>
<evidence type="ECO:0000256" key="6">
    <source>
        <dbReference type="ARBA" id="ARBA00023136"/>
    </source>
</evidence>
<evidence type="ECO:0000313" key="8">
    <source>
        <dbReference type="EMBL" id="EOR09533.1"/>
    </source>
</evidence>
<dbReference type="GO" id="GO:1990281">
    <property type="term" value="C:efflux pump complex"/>
    <property type="evidence" value="ECO:0007669"/>
    <property type="project" value="TreeGrafter"/>
</dbReference>
<keyword evidence="3" id="KW-0813">Transport</keyword>
<evidence type="ECO:0000313" key="9">
    <source>
        <dbReference type="Proteomes" id="UP000016201"/>
    </source>
</evidence>
<proteinExistence type="inferred from homology"/>
<keyword evidence="5" id="KW-0812">Transmembrane</keyword>
<dbReference type="GO" id="GO:0009279">
    <property type="term" value="C:cell outer membrane"/>
    <property type="evidence" value="ECO:0007669"/>
    <property type="project" value="UniProtKB-SubCell"/>
</dbReference>
<evidence type="ECO:0000256" key="2">
    <source>
        <dbReference type="ARBA" id="ARBA00007613"/>
    </source>
</evidence>
<keyword evidence="9" id="KW-1185">Reference proteome</keyword>
<dbReference type="AlphaFoldDB" id="R9B511"/>
<dbReference type="GO" id="GO:0015562">
    <property type="term" value="F:efflux transmembrane transporter activity"/>
    <property type="evidence" value="ECO:0007669"/>
    <property type="project" value="InterPro"/>
</dbReference>
<name>R9B511_9GAMM</name>
<evidence type="ECO:0000256" key="5">
    <source>
        <dbReference type="ARBA" id="ARBA00022692"/>
    </source>
</evidence>
<dbReference type="Proteomes" id="UP000016201">
    <property type="component" value="Unassembled WGS sequence"/>
</dbReference>
<dbReference type="PANTHER" id="PTHR30026">
    <property type="entry name" value="OUTER MEMBRANE PROTEIN TOLC"/>
    <property type="match status" value="1"/>
</dbReference>
<gene>
    <name evidence="8" type="ORF">I593_00939</name>
</gene>
<comment type="subcellular location">
    <subcellularLocation>
        <location evidence="1">Cell outer membrane</location>
    </subcellularLocation>
</comment>
<organism evidence="8 9">
    <name type="scientific">Acinetobacter tandoii DSM 14970 = CIP 107469</name>
    <dbReference type="NCBI Taxonomy" id="1120927"/>
    <lineage>
        <taxon>Bacteria</taxon>
        <taxon>Pseudomonadati</taxon>
        <taxon>Pseudomonadota</taxon>
        <taxon>Gammaproteobacteria</taxon>
        <taxon>Moraxellales</taxon>
        <taxon>Moraxellaceae</taxon>
        <taxon>Acinetobacter</taxon>
    </lineage>
</organism>
<comment type="similarity">
    <text evidence="2">Belongs to the outer membrane factor (OMF) (TC 1.B.17) family.</text>
</comment>
<sequence length="418" mass="47731">MRNKKVQEMTWHKRIALLVTLLCSSSVYAVQLKTLLKTALEQDPMMLEAQANEEAALSRVKESKSLHYPTLALTANQILGQSHKSQYDYVSEDFTPGVKGSLNLYSFGAITAQVDRDEKKSEYFEQKIDETAEELGYNIGSEYLKALNVYEALAVQMRSLERHNKFTQDISVIVQYDAGRRSELTQARARQMQVEHTISSLQRELGFALSHLKKYSSEVIDQDTLSDPFIGLAPSEFISRYQLTEVTQHPSYLAQEAELESIRSEVKYRKAKRYPSVNLEGNVTTEDRQVYLNMSWDLLNRGAKYSVEQSGQSAVAAKARLDQIQRDIEERARTAEIDMFQSRQKMNISQEQILASRKVVSDNEKQFKIARKSLIDVLNAYNELAGVEMAYVTAQNDYRMAALAYLRAQANISNWARQ</sequence>
<dbReference type="eggNOG" id="COG1538">
    <property type="taxonomic scope" value="Bacteria"/>
</dbReference>
<evidence type="ECO:0000256" key="3">
    <source>
        <dbReference type="ARBA" id="ARBA00022448"/>
    </source>
</evidence>
<dbReference type="InterPro" id="IPR003423">
    <property type="entry name" value="OMP_efflux"/>
</dbReference>
<protein>
    <recommendedName>
        <fullName evidence="10">Outer membrane protein LapE</fullName>
    </recommendedName>
</protein>
<dbReference type="RefSeq" id="WP_016166055.1">
    <property type="nucleotide sequence ID" value="NZ_JHZG01000023.1"/>
</dbReference>
<dbReference type="GO" id="GO:0015288">
    <property type="term" value="F:porin activity"/>
    <property type="evidence" value="ECO:0007669"/>
    <property type="project" value="TreeGrafter"/>
</dbReference>
<dbReference type="EMBL" id="AQFM01000030">
    <property type="protein sequence ID" value="EOR09533.1"/>
    <property type="molecule type" value="Genomic_DNA"/>
</dbReference>
<keyword evidence="4" id="KW-1134">Transmembrane beta strand</keyword>
<dbReference type="SUPFAM" id="SSF56954">
    <property type="entry name" value="Outer membrane efflux proteins (OEP)"/>
    <property type="match status" value="1"/>
</dbReference>
<dbReference type="PATRIC" id="fig|1120927.3.peg.899"/>
<evidence type="ECO:0000256" key="4">
    <source>
        <dbReference type="ARBA" id="ARBA00022452"/>
    </source>
</evidence>
<keyword evidence="6" id="KW-0472">Membrane</keyword>
<dbReference type="InterPro" id="IPR051906">
    <property type="entry name" value="TolC-like"/>
</dbReference>
<keyword evidence="7" id="KW-0998">Cell outer membrane</keyword>
<dbReference type="Pfam" id="PF02321">
    <property type="entry name" value="OEP"/>
    <property type="match status" value="2"/>
</dbReference>
<accession>R9B511</accession>
<evidence type="ECO:0000256" key="1">
    <source>
        <dbReference type="ARBA" id="ARBA00004442"/>
    </source>
</evidence>
<reference evidence="8 9" key="1">
    <citation type="submission" date="2013-03" db="EMBL/GenBank/DDBJ databases">
        <title>The Genome Sequence of Acinetobacter tandoii CIP 107469.</title>
        <authorList>
            <consortium name="The Broad Institute Genome Sequencing Platform"/>
            <consortium name="The Broad Institute Genome Sequencing Center for Infectious Disease"/>
            <person name="Cerqueira G."/>
            <person name="Feldgarden M."/>
            <person name="Courvalin P."/>
            <person name="Perichon B."/>
            <person name="Grillot-Courvalin C."/>
            <person name="Clermont D."/>
            <person name="Rocha E."/>
            <person name="Yoon E.-J."/>
            <person name="Nemec A."/>
            <person name="Walker B."/>
            <person name="Young S.K."/>
            <person name="Zeng Q."/>
            <person name="Gargeya S."/>
            <person name="Fitzgerald M."/>
            <person name="Haas B."/>
            <person name="Abouelleil A."/>
            <person name="Alvarado L."/>
            <person name="Arachchi H.M."/>
            <person name="Berlin A.M."/>
            <person name="Chapman S.B."/>
            <person name="Dewar J."/>
            <person name="Goldberg J."/>
            <person name="Griggs A."/>
            <person name="Gujja S."/>
            <person name="Hansen M."/>
            <person name="Howarth C."/>
            <person name="Imamovic A."/>
            <person name="Larimer J."/>
            <person name="McCowan C."/>
            <person name="Murphy C."/>
            <person name="Neiman D."/>
            <person name="Pearson M."/>
            <person name="Priest M."/>
            <person name="Roberts A."/>
            <person name="Saif S."/>
            <person name="Shea T."/>
            <person name="Sisk P."/>
            <person name="Sykes S."/>
            <person name="Wortman J."/>
            <person name="Nusbaum C."/>
            <person name="Birren B."/>
        </authorList>
    </citation>
    <scope>NUCLEOTIDE SEQUENCE [LARGE SCALE GENOMIC DNA]</scope>
    <source>
        <strain evidence="8 9">CIP 107469</strain>
    </source>
</reference>
<evidence type="ECO:0008006" key="10">
    <source>
        <dbReference type="Google" id="ProtNLM"/>
    </source>
</evidence>
<dbReference type="PANTHER" id="PTHR30026:SF20">
    <property type="entry name" value="OUTER MEMBRANE PROTEIN TOLC"/>
    <property type="match status" value="1"/>
</dbReference>
<evidence type="ECO:0000256" key="7">
    <source>
        <dbReference type="ARBA" id="ARBA00023237"/>
    </source>
</evidence>
<comment type="caution">
    <text evidence="8">The sequence shown here is derived from an EMBL/GenBank/DDBJ whole genome shotgun (WGS) entry which is preliminary data.</text>
</comment>